<dbReference type="InterPro" id="IPR020845">
    <property type="entry name" value="AMP-binding_CS"/>
</dbReference>
<dbReference type="InterPro" id="IPR000873">
    <property type="entry name" value="AMP-dep_synth/lig_dom"/>
</dbReference>
<dbReference type="Proteomes" id="UP000430564">
    <property type="component" value="Unassembled WGS sequence"/>
</dbReference>
<evidence type="ECO:0000313" key="5">
    <source>
        <dbReference type="Proteomes" id="UP000430564"/>
    </source>
</evidence>
<evidence type="ECO:0000313" key="4">
    <source>
        <dbReference type="EMBL" id="KAB7662695.1"/>
    </source>
</evidence>
<dbReference type="OrthoDB" id="9766486at2"/>
<keyword evidence="2" id="KW-0067">ATP-binding</keyword>
<dbReference type="SUPFAM" id="SSF56801">
    <property type="entry name" value="Acetyl-CoA synthetase-like"/>
    <property type="match status" value="1"/>
</dbReference>
<evidence type="ECO:0000256" key="2">
    <source>
        <dbReference type="ARBA" id="ARBA00022840"/>
    </source>
</evidence>
<sequence length="620" mass="68802">MNTMSRQEEGLERIRDLDVLSTIPEMLALQVEKRPTAIGWKSWDAKKKAWRDWTFREAYDEVERWRHALAGMGLERGARVAMLLPNCMEAVLFDQSVLANALTPVPLHAIDTPKSSAYILNDSGAEVLVTNKKLKWRQIRESGELPNLKLVVITDDEFCDDPDAAIPTMSLETWLKKTPEAPLPPGPRSTDLAALVYTSGTTGSPKGVMLTHRNVLSNLRGVLLSLQPWSGETLLSFLPLSHTFERTASYYLAVGCGLTLAFNRSIANLADDLKTIRPSILMSVPRVYDMIYGKLRDGLAKQPKYVQYLFDWAVEVGWRRVCRENNLPIEPSGRAWLDPFVAGFLDRKVGKKLRAVFGDNIHLYISGGAALNPAVARVFLALGVPIYQGYGMTETSPIIAVNRIGSNHPTTVGPKLDNIEVRLSPEGELQVRGPSVMQGYWHREDATKAILSDEGWLSTGDVAEIYEDGHIRITGRIKEIIVTSSGEKVPPADLEAAIECDRLFSQTMAVGDDRPCIGLVAVVNPDEWKRLAESLGLDPEDEKSLASREATQAALRRIKAASAGFPNYGVPRVVTLLRDPWTIENGLLTPTLKIKRAQIVRRYGDRIDAMYEAIAPKKKA</sequence>
<dbReference type="Pfam" id="PF23562">
    <property type="entry name" value="AMP-binding_C_3"/>
    <property type="match status" value="1"/>
</dbReference>
<accession>A0A6I1EPX7</accession>
<reference evidence="4 5" key="1">
    <citation type="submission" date="2019-10" db="EMBL/GenBank/DDBJ databases">
        <title>Genome diversity of Sutterella seckii.</title>
        <authorList>
            <person name="Chaplin A.V."/>
            <person name="Sokolova S.R."/>
            <person name="Mosin K.A."/>
            <person name="Ivanova E.L."/>
            <person name="Kochetkova T.O."/>
            <person name="Goltsov A.Y."/>
            <person name="Trofimov D.Y."/>
            <person name="Efimov B.A."/>
        </authorList>
    </citation>
    <scope>NUCLEOTIDE SEQUENCE [LARGE SCALE GENOMIC DNA]</scope>
    <source>
        <strain evidence="4 5">ASD393</strain>
    </source>
</reference>
<name>A0A6I1EPX7_9BURK</name>
<dbReference type="GO" id="GO:0016020">
    <property type="term" value="C:membrane"/>
    <property type="evidence" value="ECO:0007669"/>
    <property type="project" value="TreeGrafter"/>
</dbReference>
<keyword evidence="1" id="KW-0547">Nucleotide-binding</keyword>
<keyword evidence="4" id="KW-0436">Ligase</keyword>
<proteinExistence type="predicted"/>
<feature type="domain" description="AMP-dependent synthetase/ligase" evidence="3">
    <location>
        <begin position="48"/>
        <end position="441"/>
    </location>
</feature>
<dbReference type="InterPro" id="IPR042099">
    <property type="entry name" value="ANL_N_sf"/>
</dbReference>
<dbReference type="PANTHER" id="PTHR43272">
    <property type="entry name" value="LONG-CHAIN-FATTY-ACID--COA LIGASE"/>
    <property type="match status" value="1"/>
</dbReference>
<dbReference type="Gene3D" id="3.40.50.12780">
    <property type="entry name" value="N-terminal domain of ligase-like"/>
    <property type="match status" value="1"/>
</dbReference>
<dbReference type="PANTHER" id="PTHR43272:SF33">
    <property type="entry name" value="AMP-BINDING DOMAIN-CONTAINING PROTEIN-RELATED"/>
    <property type="match status" value="1"/>
</dbReference>
<dbReference type="GO" id="GO:0005524">
    <property type="term" value="F:ATP binding"/>
    <property type="evidence" value="ECO:0007669"/>
    <property type="project" value="UniProtKB-KW"/>
</dbReference>
<dbReference type="EMBL" id="WEHX01000005">
    <property type="protein sequence ID" value="KAB7662695.1"/>
    <property type="molecule type" value="Genomic_DNA"/>
</dbReference>
<organism evidence="4 5">
    <name type="scientific">Sutterella seckii</name>
    <dbReference type="NCBI Taxonomy" id="1944635"/>
    <lineage>
        <taxon>Bacteria</taxon>
        <taxon>Pseudomonadati</taxon>
        <taxon>Pseudomonadota</taxon>
        <taxon>Betaproteobacteria</taxon>
        <taxon>Burkholderiales</taxon>
        <taxon>Sutterellaceae</taxon>
        <taxon>Sutterella</taxon>
    </lineage>
</organism>
<dbReference type="AlphaFoldDB" id="A0A6I1EPX7"/>
<dbReference type="CDD" id="cd05907">
    <property type="entry name" value="VL_LC_FACS_like"/>
    <property type="match status" value="1"/>
</dbReference>
<dbReference type="Pfam" id="PF00501">
    <property type="entry name" value="AMP-binding"/>
    <property type="match status" value="1"/>
</dbReference>
<evidence type="ECO:0000259" key="3">
    <source>
        <dbReference type="Pfam" id="PF00501"/>
    </source>
</evidence>
<comment type="caution">
    <text evidence="4">The sequence shown here is derived from an EMBL/GenBank/DDBJ whole genome shotgun (WGS) entry which is preliminary data.</text>
</comment>
<gene>
    <name evidence="4" type="ORF">GBM95_02090</name>
</gene>
<dbReference type="PROSITE" id="PS00455">
    <property type="entry name" value="AMP_BINDING"/>
    <property type="match status" value="1"/>
</dbReference>
<protein>
    <submittedName>
        <fullName evidence="4">Long-chain fatty acid--CoA ligase</fullName>
    </submittedName>
</protein>
<evidence type="ECO:0000256" key="1">
    <source>
        <dbReference type="ARBA" id="ARBA00022741"/>
    </source>
</evidence>
<dbReference type="GO" id="GO:0004467">
    <property type="term" value="F:long-chain fatty acid-CoA ligase activity"/>
    <property type="evidence" value="ECO:0007669"/>
    <property type="project" value="TreeGrafter"/>
</dbReference>